<comment type="caution">
    <text evidence="1">The sequence shown here is derived from an EMBL/GenBank/DDBJ whole genome shotgun (WGS) entry which is preliminary data.</text>
</comment>
<dbReference type="EMBL" id="MWPV01000005">
    <property type="protein sequence ID" value="OUL56937.1"/>
    <property type="molecule type" value="Genomic_DNA"/>
</dbReference>
<name>A0A244CMT1_PSEDV</name>
<protein>
    <recommendedName>
        <fullName evidence="3">Solute-binding protein family 3/N-terminal domain-containing protein</fullName>
    </recommendedName>
</protein>
<dbReference type="AlphaFoldDB" id="A0A244CMT1"/>
<reference evidence="1 2" key="1">
    <citation type="submission" date="2017-02" db="EMBL/GenBank/DDBJ databases">
        <title>Pseudoalteromonas ulvae TC14 Genome.</title>
        <authorList>
            <person name="Molmeret M."/>
        </authorList>
    </citation>
    <scope>NUCLEOTIDE SEQUENCE [LARGE SCALE GENOMIC DNA]</scope>
    <source>
        <strain evidence="1">TC14</strain>
    </source>
</reference>
<proteinExistence type="predicted"/>
<keyword evidence="2" id="KW-1185">Reference proteome</keyword>
<gene>
    <name evidence="1" type="ORF">B1199_16360</name>
</gene>
<dbReference type="Proteomes" id="UP000194841">
    <property type="component" value="Unassembled WGS sequence"/>
</dbReference>
<organism evidence="1 2">
    <name type="scientific">Pseudoalteromonas ulvae</name>
    <dbReference type="NCBI Taxonomy" id="107327"/>
    <lineage>
        <taxon>Bacteria</taxon>
        <taxon>Pseudomonadati</taxon>
        <taxon>Pseudomonadota</taxon>
        <taxon>Gammaproteobacteria</taxon>
        <taxon>Alteromonadales</taxon>
        <taxon>Pseudoalteromonadaceae</taxon>
        <taxon>Pseudoalteromonas</taxon>
    </lineage>
</organism>
<accession>A0A244CMT1</accession>
<evidence type="ECO:0000313" key="2">
    <source>
        <dbReference type="Proteomes" id="UP000194841"/>
    </source>
</evidence>
<evidence type="ECO:0000313" key="1">
    <source>
        <dbReference type="EMBL" id="OUL56937.1"/>
    </source>
</evidence>
<evidence type="ECO:0008006" key="3">
    <source>
        <dbReference type="Google" id="ProtNLM"/>
    </source>
</evidence>
<sequence>MTNHRERILLKAMILLVVLALWPLQVMSHPQERQKSDHRMRTVYFISRSINDNEFEYAPIERSMFNILYSAVAPQIDLDMFKTTLARGLELIESEPNYCSYNIVKNEARSQAMVFSKFPSSIYPKRKLFYIDPSFSDIPANNTVAAISKNARIGLVSKAYFNVLSKDPSLNKDNFILINGMNKHQQLVQMLMKGRLDFIIEYQSIVDAFISDSDKKVYSRRLEDSQGNEMGYFVCSPTDEGRAVIEKINNLFLSKAFQQWIKDYHYTHFPADDARILLQIYQQQFGLPWLLDN</sequence>